<reference evidence="2" key="1">
    <citation type="submission" date="2022-11" db="EMBL/GenBank/DDBJ databases">
        <authorList>
            <person name="Kikuchi T."/>
        </authorList>
    </citation>
    <scope>NUCLEOTIDE SEQUENCE</scope>
    <source>
        <strain evidence="2">PS1010</strain>
    </source>
</reference>
<dbReference type="CDD" id="cd18186">
    <property type="entry name" value="BTB_POZ_ZBTB_KLHL-like"/>
    <property type="match status" value="1"/>
</dbReference>
<dbReference type="InterPro" id="IPR008974">
    <property type="entry name" value="TRAF-like"/>
</dbReference>
<dbReference type="PANTHER" id="PTHR47022:SF1">
    <property type="entry name" value="BTB AND MATH DOMAIN-CONTAINING PROTEIN 36-RELATED"/>
    <property type="match status" value="1"/>
</dbReference>
<proteinExistence type="predicted"/>
<evidence type="ECO:0000259" key="1">
    <source>
        <dbReference type="PROSITE" id="PS50097"/>
    </source>
</evidence>
<dbReference type="SUPFAM" id="SSF54695">
    <property type="entry name" value="POZ domain"/>
    <property type="match status" value="1"/>
</dbReference>
<evidence type="ECO:0000313" key="3">
    <source>
        <dbReference type="Proteomes" id="UP001152747"/>
    </source>
</evidence>
<dbReference type="Gene3D" id="2.60.210.10">
    <property type="entry name" value="Apoptosis, Tumor Necrosis Factor Receptor Associated Protein 2, Chain A"/>
    <property type="match status" value="1"/>
</dbReference>
<dbReference type="CDD" id="cd00121">
    <property type="entry name" value="MATH"/>
    <property type="match status" value="1"/>
</dbReference>
<dbReference type="Pfam" id="PF00651">
    <property type="entry name" value="BTB"/>
    <property type="match status" value="1"/>
</dbReference>
<feature type="domain" description="BTB" evidence="1">
    <location>
        <begin position="145"/>
        <end position="222"/>
    </location>
</feature>
<dbReference type="SMART" id="SM00225">
    <property type="entry name" value="BTB"/>
    <property type="match status" value="1"/>
</dbReference>
<accession>A0A9P1I7X5</accession>
<sequence length="302" mass="35668">MNPIVFNGNKLRWKFGNIWGLSKEGFMSEKFKIGHIDWIINISHQYDYMMIDLKCTSENEMEKNWICEMSGKFRLLKHSGDGKHIITISRGCYHAGLGTSPSARVIKWYYLLLKNESLILDDQVYVEIDFNFNYYDFSKHIENITDMIVTVNDTEFHLNKWALGSRSKYFQDLIINNLPGETKNVKLENITEHHFCLMLASFYPFFETNLELYYPDLLEVAEFYGVPSLHQKIEQYLLVDTELNVIEKIKYAEKYGYENLMEQSIDSLKTGLEIKFLQADREFMALKDTTKLRIMNRLLDFV</sequence>
<dbReference type="SUPFAM" id="SSF49599">
    <property type="entry name" value="TRAF domain-like"/>
    <property type="match status" value="1"/>
</dbReference>
<gene>
    <name evidence="2" type="ORF">CAMP_LOCUS2946</name>
</gene>
<name>A0A9P1I7X5_9PELO</name>
<dbReference type="InterPro" id="IPR011333">
    <property type="entry name" value="SKP1/BTB/POZ_sf"/>
</dbReference>
<dbReference type="AlphaFoldDB" id="A0A9P1I7X5"/>
<dbReference type="Proteomes" id="UP001152747">
    <property type="component" value="Unassembled WGS sequence"/>
</dbReference>
<evidence type="ECO:0000313" key="2">
    <source>
        <dbReference type="EMBL" id="CAI5440309.1"/>
    </source>
</evidence>
<organism evidence="2 3">
    <name type="scientific">Caenorhabditis angaria</name>
    <dbReference type="NCBI Taxonomy" id="860376"/>
    <lineage>
        <taxon>Eukaryota</taxon>
        <taxon>Metazoa</taxon>
        <taxon>Ecdysozoa</taxon>
        <taxon>Nematoda</taxon>
        <taxon>Chromadorea</taxon>
        <taxon>Rhabditida</taxon>
        <taxon>Rhabditina</taxon>
        <taxon>Rhabditomorpha</taxon>
        <taxon>Rhabditoidea</taxon>
        <taxon>Rhabditidae</taxon>
        <taxon>Peloderinae</taxon>
        <taxon>Caenorhabditis</taxon>
    </lineage>
</organism>
<dbReference type="InterPro" id="IPR002083">
    <property type="entry name" value="MATH/TRAF_dom"/>
</dbReference>
<dbReference type="Pfam" id="PF00917">
    <property type="entry name" value="MATH"/>
    <property type="match status" value="1"/>
</dbReference>
<comment type="caution">
    <text evidence="2">The sequence shown here is derived from an EMBL/GenBank/DDBJ whole genome shotgun (WGS) entry which is preliminary data.</text>
</comment>
<dbReference type="PANTHER" id="PTHR47022">
    <property type="entry name" value="BTB AND MATH DOMAIN-CONTAINING PROTEIN 36-RELATED"/>
    <property type="match status" value="1"/>
</dbReference>
<dbReference type="PROSITE" id="PS50097">
    <property type="entry name" value="BTB"/>
    <property type="match status" value="1"/>
</dbReference>
<keyword evidence="3" id="KW-1185">Reference proteome</keyword>
<dbReference type="Gene3D" id="3.30.710.10">
    <property type="entry name" value="Potassium Channel Kv1.1, Chain A"/>
    <property type="match status" value="1"/>
</dbReference>
<dbReference type="EMBL" id="CANHGI010000001">
    <property type="protein sequence ID" value="CAI5440309.1"/>
    <property type="molecule type" value="Genomic_DNA"/>
</dbReference>
<dbReference type="InterPro" id="IPR000210">
    <property type="entry name" value="BTB/POZ_dom"/>
</dbReference>
<protein>
    <recommendedName>
        <fullName evidence="1">BTB domain-containing protein</fullName>
    </recommendedName>
</protein>
<dbReference type="OrthoDB" id="5859522at2759"/>